<evidence type="ECO:0000313" key="2">
    <source>
        <dbReference type="EMBL" id="KAK5885870.1"/>
    </source>
</evidence>
<evidence type="ECO:0000256" key="1">
    <source>
        <dbReference type="SAM" id="MobiDB-lite"/>
    </source>
</evidence>
<comment type="caution">
    <text evidence="2">The sequence shown here is derived from an EMBL/GenBank/DDBJ whole genome shotgun (WGS) entry which is preliminary data.</text>
</comment>
<reference evidence="2 3" key="1">
    <citation type="journal article" date="2023" name="Mol. Biol. Evol.">
        <title>Genomics of Secondarily Temperate Adaptation in the Only Non-Antarctic Icefish.</title>
        <authorList>
            <person name="Rivera-Colon A.G."/>
            <person name="Rayamajhi N."/>
            <person name="Minhas B.F."/>
            <person name="Madrigal G."/>
            <person name="Bilyk K.T."/>
            <person name="Yoon V."/>
            <person name="Hune M."/>
            <person name="Gregory S."/>
            <person name="Cheng C.H.C."/>
            <person name="Catchen J.M."/>
        </authorList>
    </citation>
    <scope>NUCLEOTIDE SEQUENCE [LARGE SCALE GENOMIC DNA]</scope>
    <source>
        <strain evidence="2">JC2023a</strain>
    </source>
</reference>
<feature type="region of interest" description="Disordered" evidence="1">
    <location>
        <begin position="30"/>
        <end position="72"/>
    </location>
</feature>
<dbReference type="EMBL" id="JAULUE010002059">
    <property type="protein sequence ID" value="KAK5885870.1"/>
    <property type="molecule type" value="Genomic_DNA"/>
</dbReference>
<name>A0AAN8BK48_9TELE</name>
<accession>A0AAN8BK48</accession>
<organism evidence="2 3">
    <name type="scientific">Champsocephalus esox</name>
    <name type="common">pike icefish</name>
    <dbReference type="NCBI Taxonomy" id="159716"/>
    <lineage>
        <taxon>Eukaryota</taxon>
        <taxon>Metazoa</taxon>
        <taxon>Chordata</taxon>
        <taxon>Craniata</taxon>
        <taxon>Vertebrata</taxon>
        <taxon>Euteleostomi</taxon>
        <taxon>Actinopterygii</taxon>
        <taxon>Neopterygii</taxon>
        <taxon>Teleostei</taxon>
        <taxon>Neoteleostei</taxon>
        <taxon>Acanthomorphata</taxon>
        <taxon>Eupercaria</taxon>
        <taxon>Perciformes</taxon>
        <taxon>Notothenioidei</taxon>
        <taxon>Channichthyidae</taxon>
        <taxon>Champsocephalus</taxon>
    </lineage>
</organism>
<keyword evidence="3" id="KW-1185">Reference proteome</keyword>
<evidence type="ECO:0000313" key="3">
    <source>
        <dbReference type="Proteomes" id="UP001335648"/>
    </source>
</evidence>
<feature type="compositionally biased region" description="Pro residues" evidence="1">
    <location>
        <begin position="34"/>
        <end position="56"/>
    </location>
</feature>
<protein>
    <submittedName>
        <fullName evidence="2">Uncharacterized protein</fullName>
    </submittedName>
</protein>
<dbReference type="Proteomes" id="UP001335648">
    <property type="component" value="Unassembled WGS sequence"/>
</dbReference>
<gene>
    <name evidence="2" type="ORF">CesoFtcFv8_016965</name>
</gene>
<sequence length="95" mass="10542">MCLLRCSKTSATRSWTCILRPSRRFLMEGWGQLEPPPAVPPLPPQTRPRLPRPAQPSPKDDGKPSQLSNLEPLLLRSAYTQVTPVEINALSQGGR</sequence>
<proteinExistence type="predicted"/>
<dbReference type="AlphaFoldDB" id="A0AAN8BK48"/>